<dbReference type="AlphaFoldDB" id="A0AAD6YIT6"/>
<dbReference type="Proteomes" id="UP001219525">
    <property type="component" value="Unassembled WGS sequence"/>
</dbReference>
<sequence>MALSGPKEIKSSLAVGNLPAHCHPQYHPLAKSPGSATLAMAIWRFKLPSPTALFIAGREQLHALLCRVCKGPRCLGILGGGALDEEGLCTEARGDSGVGDRGSLCARAGAAGEEVGGGAREVLTTCARGRFWATRVKLDGRCLMISLPSSEPVIGVALPSVDEREHLVLRQNNMVTVTALRAQSAGVWGSACVDTMAMGTSEAAIGASEAATGSGFVGVVAAAVETELGLEFCTCVNQRAESTCWDVHAEVVGFLDVGSKGEEIGKLGGKEESCLTMLWQYQQTILSSSRAH</sequence>
<organism evidence="1 2">
    <name type="scientific">Mycena pura</name>
    <dbReference type="NCBI Taxonomy" id="153505"/>
    <lineage>
        <taxon>Eukaryota</taxon>
        <taxon>Fungi</taxon>
        <taxon>Dikarya</taxon>
        <taxon>Basidiomycota</taxon>
        <taxon>Agaricomycotina</taxon>
        <taxon>Agaricomycetes</taxon>
        <taxon>Agaricomycetidae</taxon>
        <taxon>Agaricales</taxon>
        <taxon>Marasmiineae</taxon>
        <taxon>Mycenaceae</taxon>
        <taxon>Mycena</taxon>
    </lineage>
</organism>
<keyword evidence="2" id="KW-1185">Reference proteome</keyword>
<name>A0AAD6YIT6_9AGAR</name>
<gene>
    <name evidence="1" type="ORF">GGX14DRAFT_390917</name>
</gene>
<evidence type="ECO:0000313" key="2">
    <source>
        <dbReference type="Proteomes" id="UP001219525"/>
    </source>
</evidence>
<accession>A0AAD6YIT6</accession>
<protein>
    <submittedName>
        <fullName evidence="1">Uncharacterized protein</fullName>
    </submittedName>
</protein>
<evidence type="ECO:0000313" key="1">
    <source>
        <dbReference type="EMBL" id="KAJ7217086.1"/>
    </source>
</evidence>
<proteinExistence type="predicted"/>
<reference evidence="1" key="1">
    <citation type="submission" date="2023-03" db="EMBL/GenBank/DDBJ databases">
        <title>Massive genome expansion in bonnet fungi (Mycena s.s.) driven by repeated elements and novel gene families across ecological guilds.</title>
        <authorList>
            <consortium name="Lawrence Berkeley National Laboratory"/>
            <person name="Harder C.B."/>
            <person name="Miyauchi S."/>
            <person name="Viragh M."/>
            <person name="Kuo A."/>
            <person name="Thoen E."/>
            <person name="Andreopoulos B."/>
            <person name="Lu D."/>
            <person name="Skrede I."/>
            <person name="Drula E."/>
            <person name="Henrissat B."/>
            <person name="Morin E."/>
            <person name="Kohler A."/>
            <person name="Barry K."/>
            <person name="LaButti K."/>
            <person name="Morin E."/>
            <person name="Salamov A."/>
            <person name="Lipzen A."/>
            <person name="Mereny Z."/>
            <person name="Hegedus B."/>
            <person name="Baldrian P."/>
            <person name="Stursova M."/>
            <person name="Weitz H."/>
            <person name="Taylor A."/>
            <person name="Grigoriev I.V."/>
            <person name="Nagy L.G."/>
            <person name="Martin F."/>
            <person name="Kauserud H."/>
        </authorList>
    </citation>
    <scope>NUCLEOTIDE SEQUENCE</scope>
    <source>
        <strain evidence="1">9144</strain>
    </source>
</reference>
<dbReference type="EMBL" id="JARJCW010000014">
    <property type="protein sequence ID" value="KAJ7217086.1"/>
    <property type="molecule type" value="Genomic_DNA"/>
</dbReference>
<comment type="caution">
    <text evidence="1">The sequence shown here is derived from an EMBL/GenBank/DDBJ whole genome shotgun (WGS) entry which is preliminary data.</text>
</comment>